<evidence type="ECO:0000313" key="7">
    <source>
        <dbReference type="EMBL" id="MFK7161710.1"/>
    </source>
</evidence>
<dbReference type="CDD" id="cd00751">
    <property type="entry name" value="thiolase"/>
    <property type="match status" value="1"/>
</dbReference>
<evidence type="ECO:0000259" key="6">
    <source>
        <dbReference type="Pfam" id="PF02803"/>
    </source>
</evidence>
<dbReference type="PROSITE" id="PS00737">
    <property type="entry name" value="THIOLASE_2"/>
    <property type="match status" value="1"/>
</dbReference>
<dbReference type="InterPro" id="IPR020610">
    <property type="entry name" value="Thiolase_AS"/>
</dbReference>
<dbReference type="PANTHER" id="PTHR18919">
    <property type="entry name" value="ACETYL-COA C-ACYLTRANSFERASE"/>
    <property type="match status" value="1"/>
</dbReference>
<dbReference type="Pfam" id="PF02803">
    <property type="entry name" value="Thiolase_C"/>
    <property type="match status" value="1"/>
</dbReference>
<proteinExistence type="inferred from homology"/>
<keyword evidence="2 4" id="KW-0808">Transferase</keyword>
<dbReference type="PANTHER" id="PTHR18919:SF107">
    <property type="entry name" value="ACETYL-COA ACETYLTRANSFERASE, CYTOSOLIC"/>
    <property type="match status" value="1"/>
</dbReference>
<feature type="domain" description="Thiolase N-terminal" evidence="5">
    <location>
        <begin position="4"/>
        <end position="261"/>
    </location>
</feature>
<protein>
    <submittedName>
        <fullName evidence="7">Acetyl-CoA C-acetyltransferase</fullName>
        <ecNumber evidence="7">2.3.1.9</ecNumber>
    </submittedName>
</protein>
<organism evidence="7 8">
    <name type="scientific">Marinospirillum alkalitolerans</name>
    <dbReference type="NCBI Taxonomy" id="3123374"/>
    <lineage>
        <taxon>Bacteria</taxon>
        <taxon>Pseudomonadati</taxon>
        <taxon>Pseudomonadota</taxon>
        <taxon>Gammaproteobacteria</taxon>
        <taxon>Oceanospirillales</taxon>
        <taxon>Oceanospirillaceae</taxon>
        <taxon>Marinospirillum</taxon>
    </lineage>
</organism>
<name>A0ABW8PZK0_9GAMM</name>
<evidence type="ECO:0000256" key="3">
    <source>
        <dbReference type="ARBA" id="ARBA00023315"/>
    </source>
</evidence>
<comment type="caution">
    <text evidence="7">The sequence shown here is derived from an EMBL/GenBank/DDBJ whole genome shotgun (WGS) entry which is preliminary data.</text>
</comment>
<evidence type="ECO:0000313" key="8">
    <source>
        <dbReference type="Proteomes" id="UP001621714"/>
    </source>
</evidence>
<feature type="domain" description="Thiolase C-terminal" evidence="6">
    <location>
        <begin position="270"/>
        <end position="391"/>
    </location>
</feature>
<accession>A0ABW8PZK0</accession>
<dbReference type="PIRSF" id="PIRSF000429">
    <property type="entry name" value="Ac-CoA_Ac_transf"/>
    <property type="match status" value="1"/>
</dbReference>
<dbReference type="NCBIfam" id="TIGR01930">
    <property type="entry name" value="AcCoA-C-Actrans"/>
    <property type="match status" value="1"/>
</dbReference>
<dbReference type="Pfam" id="PF00108">
    <property type="entry name" value="Thiolase_N"/>
    <property type="match status" value="1"/>
</dbReference>
<dbReference type="Proteomes" id="UP001621714">
    <property type="component" value="Unassembled WGS sequence"/>
</dbReference>
<sequence>MQDVVIVAAGRTAIGGFGGALAGVAPHLLGATVIKGLLERSGLKPEQIDEVILGQVLTAGCGQNPARQAMIHAGLPETTPAMTINKVCGSGLKALHLATQAIRCGDAEIIIAGGQENMSQSPHILPNSRSGQRMGNWVAQDTMIVDGLWDAFNDYHMGITTENIVDKFAISREDQDAFAAASQAKALAARNAGRFADEIIPVTIPQRKGDPVIFDTDEGPREVSLEKLAAMRPAFKKDGTVTAGNASSINDGAAAVILCSAQKAAELGLPVLAKIAAYSSAGVDPTIMGTGPIPATKKCLEKAGWQITDLDLVEANEAFAAQALCVNRELGWDTEKVNVNGGAIALGHPIGASGCRVLVTLVHEMQKRDAKKGLATLCIGGGQGVALAIER</sequence>
<dbReference type="RefSeq" id="WP_405341064.1">
    <property type="nucleotide sequence ID" value="NZ_JBANFI010000008.1"/>
</dbReference>
<dbReference type="SUPFAM" id="SSF53901">
    <property type="entry name" value="Thiolase-like"/>
    <property type="match status" value="2"/>
</dbReference>
<dbReference type="GO" id="GO:0003985">
    <property type="term" value="F:acetyl-CoA C-acetyltransferase activity"/>
    <property type="evidence" value="ECO:0007669"/>
    <property type="project" value="UniProtKB-EC"/>
</dbReference>
<dbReference type="InterPro" id="IPR020615">
    <property type="entry name" value="Thiolase_acyl_enz_int_AS"/>
</dbReference>
<dbReference type="InterPro" id="IPR002155">
    <property type="entry name" value="Thiolase"/>
</dbReference>
<dbReference type="PROSITE" id="PS00098">
    <property type="entry name" value="THIOLASE_1"/>
    <property type="match status" value="1"/>
</dbReference>
<evidence type="ECO:0000256" key="4">
    <source>
        <dbReference type="RuleBase" id="RU003557"/>
    </source>
</evidence>
<dbReference type="PROSITE" id="PS00099">
    <property type="entry name" value="THIOLASE_3"/>
    <property type="match status" value="1"/>
</dbReference>
<evidence type="ECO:0000259" key="5">
    <source>
        <dbReference type="Pfam" id="PF00108"/>
    </source>
</evidence>
<evidence type="ECO:0000256" key="2">
    <source>
        <dbReference type="ARBA" id="ARBA00022679"/>
    </source>
</evidence>
<dbReference type="InterPro" id="IPR020613">
    <property type="entry name" value="Thiolase_CS"/>
</dbReference>
<dbReference type="InterPro" id="IPR020617">
    <property type="entry name" value="Thiolase_C"/>
</dbReference>
<keyword evidence="8" id="KW-1185">Reference proteome</keyword>
<evidence type="ECO:0000256" key="1">
    <source>
        <dbReference type="ARBA" id="ARBA00010982"/>
    </source>
</evidence>
<dbReference type="InterPro" id="IPR020616">
    <property type="entry name" value="Thiolase_N"/>
</dbReference>
<reference evidence="7 8" key="1">
    <citation type="submission" date="2024-02" db="EMBL/GenBank/DDBJ databases">
        <title>Marinospirillum sp. MEB 164 isolated from Lonar lake sediment.</title>
        <authorList>
            <person name="Joshi A."/>
            <person name="Thite S."/>
        </authorList>
    </citation>
    <scope>NUCLEOTIDE SEQUENCE [LARGE SCALE GENOMIC DNA]</scope>
    <source>
        <strain evidence="7 8">MEB164</strain>
    </source>
</reference>
<dbReference type="InterPro" id="IPR016039">
    <property type="entry name" value="Thiolase-like"/>
</dbReference>
<dbReference type="Gene3D" id="3.40.47.10">
    <property type="match status" value="2"/>
</dbReference>
<dbReference type="NCBIfam" id="NF004206">
    <property type="entry name" value="PRK05656.1"/>
    <property type="match status" value="1"/>
</dbReference>
<gene>
    <name evidence="7" type="ORF">V6U78_11750</name>
</gene>
<dbReference type="EC" id="2.3.1.9" evidence="7"/>
<keyword evidence="3 4" id="KW-0012">Acyltransferase</keyword>
<comment type="similarity">
    <text evidence="1 4">Belongs to the thiolase-like superfamily. Thiolase family.</text>
</comment>
<dbReference type="EMBL" id="JBANFI010000008">
    <property type="protein sequence ID" value="MFK7161710.1"/>
    <property type="molecule type" value="Genomic_DNA"/>
</dbReference>